<evidence type="ECO:0000256" key="3">
    <source>
        <dbReference type="ARBA" id="ARBA00022475"/>
    </source>
</evidence>
<feature type="transmembrane region" description="Helical" evidence="7">
    <location>
        <begin position="426"/>
        <end position="451"/>
    </location>
</feature>
<feature type="transmembrane region" description="Helical" evidence="7">
    <location>
        <begin position="59"/>
        <end position="87"/>
    </location>
</feature>
<sequence>MQTVQKKEVSAGEQPLASQDYVVKAMPSILGTFDMTATYLLIIFFITNATVAASGGPAAFTYLLVGGITFFIPSVIATAQLGVMFPYEGSLYNWTHRIFGGYWSFFSAFCAWFPGVLVMVSAGDVVVSLIQGLNSHWLSDPKEQGAVIIVVVLFSGVLATQRFRIVQNIVNIVAVLTFFAVFLIGVAGVVWLAHGHPSATKFADLPSWGINWQSGTSNISLFGLITLAYLGVEAPLNMAGEIKERSVVIRKHLAWGTLFVFVGYFVATFSLLAVEGAANASATPFSLVSTVDIALGKLVGSITCVCLMSFFVMTTVVYNSTYARLPLVAALDQRLPVLMGRLNKHRVPSGAIWMQTGFAAVVTCVVFFGLPLISKPGTEANLTVEVYNVMLAASTLVWAFSNLFLFINVAVCYFRDRNAFLKQSLFPLPLFFVSIPLGAVSCVLAIIDTLFNSWIGTLIDNAHWLLAIGGLTLICIIIAAIGSMYASSEATWESMRS</sequence>
<evidence type="ECO:0000256" key="1">
    <source>
        <dbReference type="ARBA" id="ARBA00004651"/>
    </source>
</evidence>
<dbReference type="PANTHER" id="PTHR42770:SF15">
    <property type="entry name" value="GLUTAMATE_GAMMA-AMINOBUTYRATE ANTIPORTER-RELATED"/>
    <property type="match status" value="1"/>
</dbReference>
<dbReference type="Pfam" id="PF13520">
    <property type="entry name" value="AA_permease_2"/>
    <property type="match status" value="1"/>
</dbReference>
<dbReference type="InterPro" id="IPR050367">
    <property type="entry name" value="APC_superfamily"/>
</dbReference>
<comment type="subcellular location">
    <subcellularLocation>
        <location evidence="1">Cell membrane</location>
        <topology evidence="1">Multi-pass membrane protein</topology>
    </subcellularLocation>
</comment>
<evidence type="ECO:0008006" key="10">
    <source>
        <dbReference type="Google" id="ProtNLM"/>
    </source>
</evidence>
<gene>
    <name evidence="8" type="ORF">KSF_098580</name>
</gene>
<proteinExistence type="predicted"/>
<name>A0A8J3IZX9_9CHLR</name>
<evidence type="ECO:0000313" key="9">
    <source>
        <dbReference type="Proteomes" id="UP000597444"/>
    </source>
</evidence>
<organism evidence="8 9">
    <name type="scientific">Reticulibacter mediterranei</name>
    <dbReference type="NCBI Taxonomy" id="2778369"/>
    <lineage>
        <taxon>Bacteria</taxon>
        <taxon>Bacillati</taxon>
        <taxon>Chloroflexota</taxon>
        <taxon>Ktedonobacteria</taxon>
        <taxon>Ktedonobacterales</taxon>
        <taxon>Reticulibacteraceae</taxon>
        <taxon>Reticulibacter</taxon>
    </lineage>
</organism>
<dbReference type="GO" id="GO:0022857">
    <property type="term" value="F:transmembrane transporter activity"/>
    <property type="evidence" value="ECO:0007669"/>
    <property type="project" value="InterPro"/>
</dbReference>
<evidence type="ECO:0000256" key="7">
    <source>
        <dbReference type="SAM" id="Phobius"/>
    </source>
</evidence>
<keyword evidence="3" id="KW-1003">Cell membrane</keyword>
<feature type="transmembrane region" description="Helical" evidence="7">
    <location>
        <begin position="294"/>
        <end position="318"/>
    </location>
</feature>
<keyword evidence="9" id="KW-1185">Reference proteome</keyword>
<keyword evidence="2" id="KW-0813">Transport</keyword>
<dbReference type="PANTHER" id="PTHR42770">
    <property type="entry name" value="AMINO ACID TRANSPORTER-RELATED"/>
    <property type="match status" value="1"/>
</dbReference>
<dbReference type="PIRSF" id="PIRSF006060">
    <property type="entry name" value="AA_transporter"/>
    <property type="match status" value="1"/>
</dbReference>
<feature type="transmembrane region" description="Helical" evidence="7">
    <location>
        <begin position="212"/>
        <end position="232"/>
    </location>
</feature>
<dbReference type="RefSeq" id="WP_220210430.1">
    <property type="nucleotide sequence ID" value="NZ_BNJK01000002.1"/>
</dbReference>
<protein>
    <recommendedName>
        <fullName evidence="10">Amino acid permease</fullName>
    </recommendedName>
</protein>
<comment type="caution">
    <text evidence="8">The sequence shown here is derived from an EMBL/GenBank/DDBJ whole genome shotgun (WGS) entry which is preliminary data.</text>
</comment>
<evidence type="ECO:0000256" key="5">
    <source>
        <dbReference type="ARBA" id="ARBA00022989"/>
    </source>
</evidence>
<feature type="transmembrane region" description="Helical" evidence="7">
    <location>
        <begin position="143"/>
        <end position="160"/>
    </location>
</feature>
<dbReference type="EMBL" id="BNJK01000002">
    <property type="protein sequence ID" value="GHO99810.1"/>
    <property type="molecule type" value="Genomic_DNA"/>
</dbReference>
<feature type="transmembrane region" description="Helical" evidence="7">
    <location>
        <begin position="172"/>
        <end position="192"/>
    </location>
</feature>
<evidence type="ECO:0000256" key="6">
    <source>
        <dbReference type="ARBA" id="ARBA00023136"/>
    </source>
</evidence>
<feature type="transmembrane region" description="Helical" evidence="7">
    <location>
        <begin position="351"/>
        <end position="374"/>
    </location>
</feature>
<reference evidence="8" key="1">
    <citation type="submission" date="2020-10" db="EMBL/GenBank/DDBJ databases">
        <title>Taxonomic study of unclassified bacteria belonging to the class Ktedonobacteria.</title>
        <authorList>
            <person name="Yabe S."/>
            <person name="Wang C.M."/>
            <person name="Zheng Y."/>
            <person name="Sakai Y."/>
            <person name="Cavaletti L."/>
            <person name="Monciardini P."/>
            <person name="Donadio S."/>
        </authorList>
    </citation>
    <scope>NUCLEOTIDE SEQUENCE</scope>
    <source>
        <strain evidence="8">ID150040</strain>
    </source>
</reference>
<evidence type="ECO:0000256" key="4">
    <source>
        <dbReference type="ARBA" id="ARBA00022692"/>
    </source>
</evidence>
<evidence type="ECO:0000256" key="2">
    <source>
        <dbReference type="ARBA" id="ARBA00022448"/>
    </source>
</evidence>
<feature type="transmembrane region" description="Helical" evidence="7">
    <location>
        <begin position="386"/>
        <end position="414"/>
    </location>
</feature>
<dbReference type="Proteomes" id="UP000597444">
    <property type="component" value="Unassembled WGS sequence"/>
</dbReference>
<dbReference type="InterPro" id="IPR002293">
    <property type="entry name" value="AA/rel_permease1"/>
</dbReference>
<keyword evidence="5 7" id="KW-1133">Transmembrane helix</keyword>
<feature type="transmembrane region" description="Helical" evidence="7">
    <location>
        <begin position="463"/>
        <end position="486"/>
    </location>
</feature>
<keyword evidence="6 7" id="KW-0472">Membrane</keyword>
<evidence type="ECO:0000313" key="8">
    <source>
        <dbReference type="EMBL" id="GHO99810.1"/>
    </source>
</evidence>
<feature type="transmembrane region" description="Helical" evidence="7">
    <location>
        <begin position="253"/>
        <end position="274"/>
    </location>
</feature>
<dbReference type="GO" id="GO:0005886">
    <property type="term" value="C:plasma membrane"/>
    <property type="evidence" value="ECO:0007669"/>
    <property type="project" value="UniProtKB-SubCell"/>
</dbReference>
<accession>A0A8J3IZX9</accession>
<feature type="transmembrane region" description="Helical" evidence="7">
    <location>
        <begin position="99"/>
        <end position="123"/>
    </location>
</feature>
<keyword evidence="4 7" id="KW-0812">Transmembrane</keyword>
<dbReference type="Gene3D" id="1.20.1740.10">
    <property type="entry name" value="Amino acid/polyamine transporter I"/>
    <property type="match status" value="1"/>
</dbReference>
<dbReference type="AlphaFoldDB" id="A0A8J3IZX9"/>